<dbReference type="EMBL" id="FOLM01000028">
    <property type="protein sequence ID" value="SFD75585.1"/>
    <property type="molecule type" value="Genomic_DNA"/>
</dbReference>
<feature type="transmembrane region" description="Helical" evidence="7">
    <location>
        <begin position="105"/>
        <end position="126"/>
    </location>
</feature>
<feature type="transmembrane region" description="Helical" evidence="7">
    <location>
        <begin position="42"/>
        <end position="69"/>
    </location>
</feature>
<dbReference type="AlphaFoldDB" id="A0A1I1UYF2"/>
<comment type="subcellular location">
    <subcellularLocation>
        <location evidence="1 7">Cell membrane</location>
        <topology evidence="1 7">Multi-pass membrane protein</topology>
    </subcellularLocation>
</comment>
<dbReference type="InterPro" id="IPR000515">
    <property type="entry name" value="MetI-like"/>
</dbReference>
<keyword evidence="5 7" id="KW-1133">Transmembrane helix</keyword>
<dbReference type="CDD" id="cd06261">
    <property type="entry name" value="TM_PBP2"/>
    <property type="match status" value="1"/>
</dbReference>
<keyword evidence="3" id="KW-1003">Cell membrane</keyword>
<feature type="transmembrane region" description="Helical" evidence="7">
    <location>
        <begin position="138"/>
        <end position="159"/>
    </location>
</feature>
<reference evidence="10 11" key="1">
    <citation type="submission" date="2016-10" db="EMBL/GenBank/DDBJ databases">
        <authorList>
            <person name="de Groot N.N."/>
        </authorList>
    </citation>
    <scope>NUCLEOTIDE SEQUENCE [LARGE SCALE GENOMIC DNA]</scope>
    <source>
        <strain evidence="10 11">CGMCC 4.5739</strain>
    </source>
</reference>
<evidence type="ECO:0000259" key="9">
    <source>
        <dbReference type="PROSITE" id="PS50928"/>
    </source>
</evidence>
<evidence type="ECO:0000256" key="3">
    <source>
        <dbReference type="ARBA" id="ARBA00022475"/>
    </source>
</evidence>
<feature type="transmembrane region" description="Helical" evidence="7">
    <location>
        <begin position="294"/>
        <end position="315"/>
    </location>
</feature>
<dbReference type="SUPFAM" id="SSF161098">
    <property type="entry name" value="MetI-like"/>
    <property type="match status" value="1"/>
</dbReference>
<evidence type="ECO:0000256" key="8">
    <source>
        <dbReference type="SAM" id="MobiDB-lite"/>
    </source>
</evidence>
<evidence type="ECO:0000256" key="1">
    <source>
        <dbReference type="ARBA" id="ARBA00004651"/>
    </source>
</evidence>
<organism evidence="10 11">
    <name type="scientific">Streptomyces aidingensis</name>
    <dbReference type="NCBI Taxonomy" id="910347"/>
    <lineage>
        <taxon>Bacteria</taxon>
        <taxon>Bacillati</taxon>
        <taxon>Actinomycetota</taxon>
        <taxon>Actinomycetes</taxon>
        <taxon>Kitasatosporales</taxon>
        <taxon>Streptomycetaceae</taxon>
        <taxon>Streptomyces</taxon>
    </lineage>
</organism>
<protein>
    <submittedName>
        <fullName evidence="10">Raffinose/stachyose/melibiose transport system permease protein</fullName>
    </submittedName>
</protein>
<evidence type="ECO:0000256" key="7">
    <source>
        <dbReference type="RuleBase" id="RU363032"/>
    </source>
</evidence>
<name>A0A1I1UYF2_9ACTN</name>
<evidence type="ECO:0000256" key="5">
    <source>
        <dbReference type="ARBA" id="ARBA00022989"/>
    </source>
</evidence>
<gene>
    <name evidence="10" type="ORF">SAMN05421773_1284</name>
</gene>
<dbReference type="GO" id="GO:0005886">
    <property type="term" value="C:plasma membrane"/>
    <property type="evidence" value="ECO:0007669"/>
    <property type="project" value="UniProtKB-SubCell"/>
</dbReference>
<feature type="transmembrane region" description="Helical" evidence="7">
    <location>
        <begin position="249"/>
        <end position="268"/>
    </location>
</feature>
<accession>A0A1I1UYF2</accession>
<dbReference type="PANTHER" id="PTHR30193">
    <property type="entry name" value="ABC TRANSPORTER PERMEASE PROTEIN"/>
    <property type="match status" value="1"/>
</dbReference>
<feature type="transmembrane region" description="Helical" evidence="7">
    <location>
        <begin position="189"/>
        <end position="211"/>
    </location>
</feature>
<keyword evidence="11" id="KW-1185">Reference proteome</keyword>
<dbReference type="Pfam" id="PF00528">
    <property type="entry name" value="BPD_transp_1"/>
    <property type="match status" value="1"/>
</dbReference>
<dbReference type="InterPro" id="IPR035906">
    <property type="entry name" value="MetI-like_sf"/>
</dbReference>
<dbReference type="PROSITE" id="PS50928">
    <property type="entry name" value="ABC_TM1"/>
    <property type="match status" value="1"/>
</dbReference>
<evidence type="ECO:0000256" key="2">
    <source>
        <dbReference type="ARBA" id="ARBA00022448"/>
    </source>
</evidence>
<dbReference type="GO" id="GO:0055085">
    <property type="term" value="P:transmembrane transport"/>
    <property type="evidence" value="ECO:0007669"/>
    <property type="project" value="InterPro"/>
</dbReference>
<dbReference type="Proteomes" id="UP000199207">
    <property type="component" value="Unassembled WGS sequence"/>
</dbReference>
<comment type="similarity">
    <text evidence="7">Belongs to the binding-protein-dependent transport system permease family.</text>
</comment>
<evidence type="ECO:0000256" key="6">
    <source>
        <dbReference type="ARBA" id="ARBA00023136"/>
    </source>
</evidence>
<keyword evidence="2 7" id="KW-0813">Transport</keyword>
<dbReference type="STRING" id="910347.SAMN05421773_1284"/>
<feature type="region of interest" description="Disordered" evidence="8">
    <location>
        <begin position="1"/>
        <end position="34"/>
    </location>
</feature>
<keyword evidence="6 7" id="KW-0472">Membrane</keyword>
<dbReference type="InterPro" id="IPR051393">
    <property type="entry name" value="ABC_transporter_permease"/>
</dbReference>
<dbReference type="PANTHER" id="PTHR30193:SF41">
    <property type="entry name" value="DIACETYLCHITOBIOSE UPTAKE SYSTEM PERMEASE PROTEIN NGCF"/>
    <property type="match status" value="1"/>
</dbReference>
<dbReference type="Gene3D" id="1.10.3720.10">
    <property type="entry name" value="MetI-like"/>
    <property type="match status" value="1"/>
</dbReference>
<keyword evidence="4 7" id="KW-0812">Transmembrane</keyword>
<sequence>MTPPVMTGERSAAAGGGHARVRKSRTSTGSAARNRSRRRGTIALFMAPALLLYTLLVLVPVALAIYFSWFKWNGFGGLPTDFIGFDNFTRMLEDPLFTGDLRRGGLLVVLSLLVQLPLSLGLALLLNQRMRGRALYRLLFFAPYVISEVITGVLFSLILSPQDGLFNQILGSVGLESWQKAWLAEPDTVMIALFVVITWRFFGFHTILYLAGRQSIPGELYEAASLDGASGWHQFRHITLPLLGPTIRISAFLSVIGTIQLFDLVWILTRGGPVHSSETLAVTMFDYGFQRYQIGYASAFSVAIFMISMVFALLYMRFVMRRDTAGALTTMGGRK</sequence>
<evidence type="ECO:0000256" key="4">
    <source>
        <dbReference type="ARBA" id="ARBA00022692"/>
    </source>
</evidence>
<evidence type="ECO:0000313" key="11">
    <source>
        <dbReference type="Proteomes" id="UP000199207"/>
    </source>
</evidence>
<evidence type="ECO:0000313" key="10">
    <source>
        <dbReference type="EMBL" id="SFD75585.1"/>
    </source>
</evidence>
<feature type="domain" description="ABC transmembrane type-1" evidence="9">
    <location>
        <begin position="101"/>
        <end position="315"/>
    </location>
</feature>
<proteinExistence type="inferred from homology"/>